<feature type="compositionally biased region" description="Basic and acidic residues" evidence="1">
    <location>
        <begin position="460"/>
        <end position="479"/>
    </location>
</feature>
<feature type="compositionally biased region" description="Basic and acidic residues" evidence="1">
    <location>
        <begin position="146"/>
        <end position="157"/>
    </location>
</feature>
<name>A0A1I8JTQ1_ANOAR</name>
<dbReference type="Proteomes" id="UP000075840">
    <property type="component" value="Unassembled WGS sequence"/>
</dbReference>
<sequence length="609" mass="69432">MAEVIQFLSNCRMPYAVVETVDAAGDTKLLTVPEQWLVVCEAEGVEYLRWPDAKSVRHIKSLLADDLSRPEASWEKHKCTVIYRDIASILVAQQTLKIIQQHRKTGDTVGIANSSTPIVAMNPAVIHAGTIQSSGNGQGMSVRPSTTEERDPFHDVDSAPPMLQQQGPSHSASRQYQENDPFEDIGKFEDLIPQNVSSVEKDGLPTVVDTNEPGYVEMMHTNKNVENDPAQDVKLFPQLYDMILELKSMMKANQEEIRQKLAEGFSQLQTAFKTWTEQSVHKPQGQQTSYDPVDYEVYGLASIEEVKGFDERLKDAEFRQGVHKWIDSFVSDVESSWNRMKKMMIVIFSQKCVLDLSTTGSGGLRYPILNCLQILNLFKYIGTTSRHQVNDGEVRDFFIKRIKYAKDMETYSHTHAPSKKKNAKLRTIAPSLRLSVEEVCEDETMMELDESMEQIEMMKEQNGKRMRLDSIEQQRESSSKEGSLPTVVGGNLPDSNHVFPLKTLDDMNAFEVRLCDERELKHTQLWIDQNLHYDTKNVEDHMKTLLERLVDKNVLLNFCWIKDTGGGKRSLAEYKHFVGLFHYVREKGTYVQDQGCVSNFFTEVLDHVS</sequence>
<accession>A0A1I8JTQ1</accession>
<dbReference type="EMBL" id="APCN01001462">
    <property type="status" value="NOT_ANNOTATED_CDS"/>
    <property type="molecule type" value="Genomic_DNA"/>
</dbReference>
<evidence type="ECO:0000256" key="1">
    <source>
        <dbReference type="SAM" id="MobiDB-lite"/>
    </source>
</evidence>
<evidence type="ECO:0000313" key="2">
    <source>
        <dbReference type="EnsemblMetazoa" id="AARA016105-PA"/>
    </source>
</evidence>
<organism evidence="2 3">
    <name type="scientific">Anopheles arabiensis</name>
    <name type="common">Mosquito</name>
    <dbReference type="NCBI Taxonomy" id="7173"/>
    <lineage>
        <taxon>Eukaryota</taxon>
        <taxon>Metazoa</taxon>
        <taxon>Ecdysozoa</taxon>
        <taxon>Arthropoda</taxon>
        <taxon>Hexapoda</taxon>
        <taxon>Insecta</taxon>
        <taxon>Pterygota</taxon>
        <taxon>Neoptera</taxon>
        <taxon>Endopterygota</taxon>
        <taxon>Diptera</taxon>
        <taxon>Nematocera</taxon>
        <taxon>Culicoidea</taxon>
        <taxon>Culicidae</taxon>
        <taxon>Anophelinae</taxon>
        <taxon>Anopheles</taxon>
    </lineage>
</organism>
<keyword evidence="3" id="KW-1185">Reference proteome</keyword>
<dbReference type="AlphaFoldDB" id="A0A1I8JTQ1"/>
<feature type="region of interest" description="Disordered" evidence="1">
    <location>
        <begin position="130"/>
        <end position="177"/>
    </location>
</feature>
<evidence type="ECO:0000313" key="3">
    <source>
        <dbReference type="Proteomes" id="UP000075840"/>
    </source>
</evidence>
<feature type="region of interest" description="Disordered" evidence="1">
    <location>
        <begin position="460"/>
        <end position="489"/>
    </location>
</feature>
<dbReference type="VEuPathDB" id="VectorBase:AARA016105"/>
<dbReference type="EnsemblMetazoa" id="AARA016105-RA">
    <property type="protein sequence ID" value="AARA016105-PA"/>
    <property type="gene ID" value="AARA016105"/>
</dbReference>
<feature type="compositionally biased region" description="Polar residues" evidence="1">
    <location>
        <begin position="163"/>
        <end position="177"/>
    </location>
</feature>
<protein>
    <submittedName>
        <fullName evidence="2">Uncharacterized protein</fullName>
    </submittedName>
</protein>
<reference evidence="2" key="1">
    <citation type="submission" date="2022-08" db="UniProtKB">
        <authorList>
            <consortium name="EnsemblMetazoa"/>
        </authorList>
    </citation>
    <scope>IDENTIFICATION</scope>
    <source>
        <strain evidence="2">Dongola</strain>
    </source>
</reference>
<dbReference type="VEuPathDB" id="VectorBase:AARA21_004928"/>
<proteinExistence type="predicted"/>